<gene>
    <name evidence="1" type="ORF">ONZ43_g6302</name>
</gene>
<protein>
    <submittedName>
        <fullName evidence="1">Uncharacterized protein</fullName>
    </submittedName>
</protein>
<evidence type="ECO:0000313" key="1">
    <source>
        <dbReference type="EMBL" id="KAJ8108847.1"/>
    </source>
</evidence>
<keyword evidence="2" id="KW-1185">Reference proteome</keyword>
<evidence type="ECO:0000313" key="2">
    <source>
        <dbReference type="Proteomes" id="UP001153334"/>
    </source>
</evidence>
<comment type="caution">
    <text evidence="1">The sequence shown here is derived from an EMBL/GenBank/DDBJ whole genome shotgun (WGS) entry which is preliminary data.</text>
</comment>
<dbReference type="EMBL" id="JAPESX010002201">
    <property type="protein sequence ID" value="KAJ8108847.1"/>
    <property type="molecule type" value="Genomic_DNA"/>
</dbReference>
<name>A0ACC2I0F6_9PEZI</name>
<accession>A0ACC2I0F6</accession>
<dbReference type="Proteomes" id="UP001153334">
    <property type="component" value="Unassembled WGS sequence"/>
</dbReference>
<proteinExistence type="predicted"/>
<organism evidence="1 2">
    <name type="scientific">Nemania bipapillata</name>
    <dbReference type="NCBI Taxonomy" id="110536"/>
    <lineage>
        <taxon>Eukaryota</taxon>
        <taxon>Fungi</taxon>
        <taxon>Dikarya</taxon>
        <taxon>Ascomycota</taxon>
        <taxon>Pezizomycotina</taxon>
        <taxon>Sordariomycetes</taxon>
        <taxon>Xylariomycetidae</taxon>
        <taxon>Xylariales</taxon>
        <taxon>Xylariaceae</taxon>
        <taxon>Nemania</taxon>
    </lineage>
</organism>
<reference evidence="1" key="1">
    <citation type="submission" date="2022-11" db="EMBL/GenBank/DDBJ databases">
        <title>Genome Sequence of Nemania bipapillata.</title>
        <authorList>
            <person name="Buettner E."/>
        </authorList>
    </citation>
    <scope>NUCLEOTIDE SEQUENCE</scope>
    <source>
        <strain evidence="1">CP14</strain>
    </source>
</reference>
<sequence length="250" mass="26436">MQEQLIVVITGAGRGIGNALARAYLLRPNCTVVGSIRDHDAPGVVELKASPQGNGSKLLLVKIDSAVPGDAARAVEEIKAAGIDHIDILIANAAVSPSILPIEAVSLDDMTNTININAIGPLALYQSCLALLKESKNAKFVPISSAAGSFAVMETHRAWTSAAYSVSKTMLNWIVLAAHCGNSWLTSFAINPGLVGTDMGNRALKHLGLEKATYTKEYSAEKIIGIIDNSSREETSGKFLNASDGRELPW</sequence>